<protein>
    <submittedName>
        <fullName evidence="1">Uncharacterized protein</fullName>
    </submittedName>
</protein>
<name>R0DX32_RALPI</name>
<evidence type="ECO:0000313" key="1">
    <source>
        <dbReference type="EMBL" id="ENZ77988.1"/>
    </source>
</evidence>
<gene>
    <name evidence="1" type="ORF">OR214_02264</name>
</gene>
<dbReference type="Proteomes" id="UP000013280">
    <property type="component" value="Unassembled WGS sequence"/>
</dbReference>
<reference evidence="1 2" key="1">
    <citation type="journal article" date="2013" name="Genome Announc.">
        <title>Draft Genome Sequence for Ralstonia sp. Strain OR214, a Bacterium with Potential for Bioremediation.</title>
        <authorList>
            <person name="Utturkar S.M."/>
            <person name="Bollmann A."/>
            <person name="Brzoska R.M."/>
            <person name="Klingeman D.M."/>
            <person name="Epstein S.E."/>
            <person name="Palumbo A.V."/>
            <person name="Brown S.D."/>
        </authorList>
    </citation>
    <scope>NUCLEOTIDE SEQUENCE [LARGE SCALE GENOMIC DNA]</scope>
    <source>
        <strain evidence="1 2">OR214</strain>
    </source>
</reference>
<sequence length="188" mass="20896" precursor="true">MPIRLVSGSSTNAIATSTSAVPATAERAFRSRRSRKLLMSCFHGQMPSQPVQSSQDVDVSVALSWRNRPAPQHSLRHTGTVLLAIRFPARSSSRLYSNCLATGLVSPHPLSQHQLWPSWRAGSYFAGTRALSSTIACSPPVIRRNSLRAQDVRDHHYRRYWDRPFVPLELSKTSSPEPRRSQTPPAGL</sequence>
<comment type="caution">
    <text evidence="1">The sequence shown here is derived from an EMBL/GenBank/DDBJ whole genome shotgun (WGS) entry which is preliminary data.</text>
</comment>
<dbReference type="AlphaFoldDB" id="R0DX32"/>
<proteinExistence type="predicted"/>
<dbReference type="EMBL" id="APMQ01000005">
    <property type="protein sequence ID" value="ENZ77988.1"/>
    <property type="molecule type" value="Genomic_DNA"/>
</dbReference>
<accession>R0DX32</accession>
<organism evidence="1 2">
    <name type="scientific">Ralstonia pickettii OR214</name>
    <dbReference type="NCBI Taxonomy" id="1264675"/>
    <lineage>
        <taxon>Bacteria</taxon>
        <taxon>Pseudomonadati</taxon>
        <taxon>Pseudomonadota</taxon>
        <taxon>Betaproteobacteria</taxon>
        <taxon>Burkholderiales</taxon>
        <taxon>Burkholderiaceae</taxon>
        <taxon>Ralstonia</taxon>
    </lineage>
</organism>
<evidence type="ECO:0000313" key="2">
    <source>
        <dbReference type="Proteomes" id="UP000013280"/>
    </source>
</evidence>